<dbReference type="InterPro" id="IPR015422">
    <property type="entry name" value="PyrdxlP-dep_Trfase_small"/>
</dbReference>
<proteinExistence type="predicted"/>
<organism evidence="1 2">
    <name type="scientific">Yanshouia hominis</name>
    <dbReference type="NCBI Taxonomy" id="2763673"/>
    <lineage>
        <taxon>Bacteria</taxon>
        <taxon>Bacillati</taxon>
        <taxon>Bacillota</taxon>
        <taxon>Clostridia</taxon>
        <taxon>Eubacteriales</taxon>
        <taxon>Oscillospiraceae</taxon>
        <taxon>Yanshouia</taxon>
    </lineage>
</organism>
<name>A0ABR7NPX1_9FIRM</name>
<reference evidence="1 2" key="1">
    <citation type="submission" date="2020-08" db="EMBL/GenBank/DDBJ databases">
        <title>Genome public.</title>
        <authorList>
            <person name="Liu C."/>
            <person name="Sun Q."/>
        </authorList>
    </citation>
    <scope>NUCLEOTIDE SEQUENCE [LARGE SCALE GENOMIC DNA]</scope>
    <source>
        <strain evidence="1 2">BX1</strain>
    </source>
</reference>
<dbReference type="InterPro" id="IPR015424">
    <property type="entry name" value="PyrdxlP-dep_Trfase"/>
</dbReference>
<dbReference type="RefSeq" id="WP_262401073.1">
    <property type="nucleotide sequence ID" value="NZ_JACRTB010000044.1"/>
</dbReference>
<dbReference type="Gene3D" id="3.90.1150.10">
    <property type="entry name" value="Aspartate Aminotransferase, domain 1"/>
    <property type="match status" value="1"/>
</dbReference>
<dbReference type="EMBL" id="JACRTB010000044">
    <property type="protein sequence ID" value="MBC8577708.1"/>
    <property type="molecule type" value="Genomic_DNA"/>
</dbReference>
<comment type="caution">
    <text evidence="1">The sequence shown here is derived from an EMBL/GenBank/DDBJ whole genome shotgun (WGS) entry which is preliminary data.</text>
</comment>
<dbReference type="Proteomes" id="UP000658131">
    <property type="component" value="Unassembled WGS sequence"/>
</dbReference>
<gene>
    <name evidence="1" type="ORF">H8717_15040</name>
</gene>
<evidence type="ECO:0000313" key="2">
    <source>
        <dbReference type="Proteomes" id="UP000658131"/>
    </source>
</evidence>
<accession>A0ABR7NPX1</accession>
<protein>
    <submittedName>
        <fullName evidence="1">Threonine aldolase, low-specificity</fullName>
    </submittedName>
</protein>
<dbReference type="SUPFAM" id="SSF53383">
    <property type="entry name" value="PLP-dependent transferases"/>
    <property type="match status" value="1"/>
</dbReference>
<evidence type="ECO:0000313" key="1">
    <source>
        <dbReference type="EMBL" id="MBC8577708.1"/>
    </source>
</evidence>
<sequence length="112" mass="12447">MASLGVWLRQPQTAAPARYALRHQVNRLKEEHRHARFVAEGITGLNHVRSQERVQTNLLMLKMVDRGAEKYCRLLEEQGIIAGLIGDDRVRLVFTKKSGRAGGGDGAADSRA</sequence>
<keyword evidence="2" id="KW-1185">Reference proteome</keyword>